<dbReference type="InterPro" id="IPR031424">
    <property type="entry name" value="QVR-like"/>
</dbReference>
<name>A0ABD2VT12_9HYME</name>
<dbReference type="Pfam" id="PF17064">
    <property type="entry name" value="QVR"/>
    <property type="match status" value="1"/>
</dbReference>
<evidence type="ECO:0000256" key="1">
    <source>
        <dbReference type="ARBA" id="ARBA00004589"/>
    </source>
</evidence>
<evidence type="ECO:0000256" key="2">
    <source>
        <dbReference type="ARBA" id="ARBA00022622"/>
    </source>
</evidence>
<evidence type="ECO:0000256" key="5">
    <source>
        <dbReference type="ARBA" id="ARBA00022989"/>
    </source>
</evidence>
<dbReference type="PANTHER" id="PTHR33562">
    <property type="entry name" value="ATILLA, ISOFORM B-RELATED-RELATED"/>
    <property type="match status" value="1"/>
</dbReference>
<sequence length="125" mass="14102">MLISATALKCYACNEANDRRCETDPAQYQFLVDCPNQYSSHSRYRCLKSTSRVTDRGYVTKRGCISDSLTCDYLQRTAPPYEQVISCDFCDYDQCNSASTSKAQLATVAVVIMTFFKYFKSGLGM</sequence>
<keyword evidence="3" id="KW-0812">Transmembrane</keyword>
<gene>
    <name evidence="9" type="ORF">TKK_020183</name>
</gene>
<keyword evidence="7" id="KW-0325">Glycoprotein</keyword>
<dbReference type="AlphaFoldDB" id="A0ABD2VT12"/>
<evidence type="ECO:0000256" key="4">
    <source>
        <dbReference type="ARBA" id="ARBA00022729"/>
    </source>
</evidence>
<accession>A0ABD2VT12</accession>
<evidence type="ECO:0000256" key="3">
    <source>
        <dbReference type="ARBA" id="ARBA00022692"/>
    </source>
</evidence>
<keyword evidence="6" id="KW-0472">Membrane</keyword>
<dbReference type="InterPro" id="IPR050975">
    <property type="entry name" value="Sleep_regulator"/>
</dbReference>
<dbReference type="SUPFAM" id="SSF57302">
    <property type="entry name" value="Snake toxin-like"/>
    <property type="match status" value="1"/>
</dbReference>
<comment type="caution">
    <text evidence="9">The sequence shown here is derived from an EMBL/GenBank/DDBJ whole genome shotgun (WGS) entry which is preliminary data.</text>
</comment>
<keyword evidence="10" id="KW-1185">Reference proteome</keyword>
<dbReference type="InterPro" id="IPR045860">
    <property type="entry name" value="Snake_toxin-like_sf"/>
</dbReference>
<evidence type="ECO:0000256" key="8">
    <source>
        <dbReference type="ARBA" id="ARBA00023288"/>
    </source>
</evidence>
<keyword evidence="5" id="KW-1133">Transmembrane helix</keyword>
<evidence type="ECO:0008006" key="11">
    <source>
        <dbReference type="Google" id="ProtNLM"/>
    </source>
</evidence>
<evidence type="ECO:0000256" key="7">
    <source>
        <dbReference type="ARBA" id="ARBA00023180"/>
    </source>
</evidence>
<keyword evidence="8" id="KW-0449">Lipoprotein</keyword>
<keyword evidence="4" id="KW-0732">Signal</keyword>
<reference evidence="9 10" key="1">
    <citation type="journal article" date="2024" name="bioRxiv">
        <title>A reference genome for Trichogramma kaykai: A tiny desert-dwelling parasitoid wasp with competing sex-ratio distorters.</title>
        <authorList>
            <person name="Culotta J."/>
            <person name="Lindsey A.R."/>
        </authorList>
    </citation>
    <scope>NUCLEOTIDE SEQUENCE [LARGE SCALE GENOMIC DNA]</scope>
    <source>
        <strain evidence="9 10">KSX58</strain>
    </source>
</reference>
<dbReference type="EMBL" id="JBJJXI010000181">
    <property type="protein sequence ID" value="KAL3383813.1"/>
    <property type="molecule type" value="Genomic_DNA"/>
</dbReference>
<evidence type="ECO:0000313" key="10">
    <source>
        <dbReference type="Proteomes" id="UP001627154"/>
    </source>
</evidence>
<protein>
    <recommendedName>
        <fullName evidence="11">Protein sleepless</fullName>
    </recommendedName>
</protein>
<dbReference type="GO" id="GO:0098552">
    <property type="term" value="C:side of membrane"/>
    <property type="evidence" value="ECO:0007669"/>
    <property type="project" value="UniProtKB-KW"/>
</dbReference>
<evidence type="ECO:0000256" key="6">
    <source>
        <dbReference type="ARBA" id="ARBA00023136"/>
    </source>
</evidence>
<organism evidence="9 10">
    <name type="scientific">Trichogramma kaykai</name>
    <dbReference type="NCBI Taxonomy" id="54128"/>
    <lineage>
        <taxon>Eukaryota</taxon>
        <taxon>Metazoa</taxon>
        <taxon>Ecdysozoa</taxon>
        <taxon>Arthropoda</taxon>
        <taxon>Hexapoda</taxon>
        <taxon>Insecta</taxon>
        <taxon>Pterygota</taxon>
        <taxon>Neoptera</taxon>
        <taxon>Endopterygota</taxon>
        <taxon>Hymenoptera</taxon>
        <taxon>Apocrita</taxon>
        <taxon>Proctotrupomorpha</taxon>
        <taxon>Chalcidoidea</taxon>
        <taxon>Trichogrammatidae</taxon>
        <taxon>Trichogramma</taxon>
    </lineage>
</organism>
<keyword evidence="2" id="KW-0336">GPI-anchor</keyword>
<comment type="subcellular location">
    <subcellularLocation>
        <location evidence="1">Membrane</location>
        <topology evidence="1">Lipid-anchor</topology>
        <topology evidence="1">GPI-anchor</topology>
    </subcellularLocation>
</comment>
<dbReference type="Proteomes" id="UP001627154">
    <property type="component" value="Unassembled WGS sequence"/>
</dbReference>
<proteinExistence type="predicted"/>
<evidence type="ECO:0000313" key="9">
    <source>
        <dbReference type="EMBL" id="KAL3383813.1"/>
    </source>
</evidence>